<dbReference type="AlphaFoldDB" id="A0A1M7I9W8"/>
<dbReference type="Pfam" id="PF02518">
    <property type="entry name" value="HATPase_c"/>
    <property type="match status" value="1"/>
</dbReference>
<dbReference type="STRING" id="1302687.SAMN05444267_104518"/>
<dbReference type="InterPro" id="IPR050398">
    <property type="entry name" value="HssS/ArlS-like"/>
</dbReference>
<evidence type="ECO:0000256" key="6">
    <source>
        <dbReference type="ARBA" id="ARBA00022679"/>
    </source>
</evidence>
<evidence type="ECO:0000256" key="10">
    <source>
        <dbReference type="ARBA" id="ARBA00022840"/>
    </source>
</evidence>
<dbReference type="InterPro" id="IPR036890">
    <property type="entry name" value="HATPase_C_sf"/>
</dbReference>
<keyword evidence="13 14" id="KW-0472">Membrane</keyword>
<evidence type="ECO:0000256" key="4">
    <source>
        <dbReference type="ARBA" id="ARBA00022475"/>
    </source>
</evidence>
<dbReference type="GO" id="GO:0005524">
    <property type="term" value="F:ATP binding"/>
    <property type="evidence" value="ECO:0007669"/>
    <property type="project" value="UniProtKB-KW"/>
</dbReference>
<dbReference type="Gene3D" id="6.10.340.10">
    <property type="match status" value="1"/>
</dbReference>
<dbReference type="Pfam" id="PF00512">
    <property type="entry name" value="HisKA"/>
    <property type="match status" value="1"/>
</dbReference>
<keyword evidence="11 14" id="KW-1133">Transmembrane helix</keyword>
<evidence type="ECO:0000256" key="1">
    <source>
        <dbReference type="ARBA" id="ARBA00000085"/>
    </source>
</evidence>
<dbReference type="GO" id="GO:0000155">
    <property type="term" value="F:phosphorelay sensor kinase activity"/>
    <property type="evidence" value="ECO:0007669"/>
    <property type="project" value="InterPro"/>
</dbReference>
<feature type="domain" description="HAMP" evidence="16">
    <location>
        <begin position="177"/>
        <end position="230"/>
    </location>
</feature>
<dbReference type="PROSITE" id="PS50109">
    <property type="entry name" value="HIS_KIN"/>
    <property type="match status" value="1"/>
</dbReference>
<dbReference type="SUPFAM" id="SSF55874">
    <property type="entry name" value="ATPase domain of HSP90 chaperone/DNA topoisomerase II/histidine kinase"/>
    <property type="match status" value="1"/>
</dbReference>
<dbReference type="PANTHER" id="PTHR45528">
    <property type="entry name" value="SENSOR HISTIDINE KINASE CPXA"/>
    <property type="match status" value="1"/>
</dbReference>
<dbReference type="EMBL" id="FRAV01000045">
    <property type="protein sequence ID" value="SHM37606.1"/>
    <property type="molecule type" value="Genomic_DNA"/>
</dbReference>
<evidence type="ECO:0000256" key="11">
    <source>
        <dbReference type="ARBA" id="ARBA00022989"/>
    </source>
</evidence>
<dbReference type="SMART" id="SM00388">
    <property type="entry name" value="HisKA"/>
    <property type="match status" value="1"/>
</dbReference>
<evidence type="ECO:0000256" key="12">
    <source>
        <dbReference type="ARBA" id="ARBA00023012"/>
    </source>
</evidence>
<evidence type="ECO:0000256" key="9">
    <source>
        <dbReference type="ARBA" id="ARBA00022777"/>
    </source>
</evidence>
<evidence type="ECO:0000259" key="15">
    <source>
        <dbReference type="PROSITE" id="PS50109"/>
    </source>
</evidence>
<keyword evidence="10" id="KW-0067">ATP-binding</keyword>
<evidence type="ECO:0000256" key="14">
    <source>
        <dbReference type="SAM" id="Phobius"/>
    </source>
</evidence>
<dbReference type="InterPro" id="IPR003661">
    <property type="entry name" value="HisK_dim/P_dom"/>
</dbReference>
<dbReference type="RefSeq" id="WP_073297016.1">
    <property type="nucleotide sequence ID" value="NZ_FRAV01000045.1"/>
</dbReference>
<sequence length="457" mass="52474">MTLRNRFTLISSLSFGIVSIITFVVIFFAYYDSTKFFYFEKLRNTALISAIYYLEKDELPKNRHAQIKKEYNHLIENKQVAIYDQRNQVTFGQNLGDKNIKLHHLNVARNNKSVQFMSGNNFYSGIFYPDNQGDFVVFAKSSSDSFNSQMIRLSVIMLAVLIMGLLAIYFLSRYLSKIIYKPISNIVERINNVEYNDISQAITSTNTHDELEELIKSYNKLFGRISESILLQQNFINYVSHEFKTPLAAISGNLEVFAQKDRTPEEYQEVVQESLENVYEIENILNNLLLMSGLTKLEKSHKQIRIDELIWKIHEKLNSKAQENNISITINLKVANPALLEFPGNETLLYLALYNIVENAIKYSGPNHSISVTMLEENKHLQIEITDQGKGIHTDDLDKITETFYRGKNVDHVKGSGIGLSLSKSIFDHHYIVMKISSEVGKGTTVLLIFPDVSEKF</sequence>
<feature type="transmembrane region" description="Helical" evidence="14">
    <location>
        <begin position="150"/>
        <end position="171"/>
    </location>
</feature>
<dbReference type="OrthoDB" id="594725at2"/>
<gene>
    <name evidence="17" type="ORF">SAMN05444267_104518</name>
</gene>
<keyword evidence="8" id="KW-0547">Nucleotide-binding</keyword>
<dbReference type="PROSITE" id="PS50885">
    <property type="entry name" value="HAMP"/>
    <property type="match status" value="1"/>
</dbReference>
<keyword evidence="12" id="KW-0902">Two-component regulatory system</keyword>
<dbReference type="PANTHER" id="PTHR45528:SF1">
    <property type="entry name" value="SENSOR HISTIDINE KINASE CPXA"/>
    <property type="match status" value="1"/>
</dbReference>
<dbReference type="GO" id="GO:0005886">
    <property type="term" value="C:plasma membrane"/>
    <property type="evidence" value="ECO:0007669"/>
    <property type="project" value="UniProtKB-SubCell"/>
</dbReference>
<keyword evidence="5" id="KW-0597">Phosphoprotein</keyword>
<name>A0A1M7I9W8_9FLAO</name>
<accession>A0A1M7I9W8</accession>
<dbReference type="InterPro" id="IPR003594">
    <property type="entry name" value="HATPase_dom"/>
</dbReference>
<dbReference type="SUPFAM" id="SSF47384">
    <property type="entry name" value="Homodimeric domain of signal transducing histidine kinase"/>
    <property type="match status" value="1"/>
</dbReference>
<evidence type="ECO:0000256" key="13">
    <source>
        <dbReference type="ARBA" id="ARBA00023136"/>
    </source>
</evidence>
<evidence type="ECO:0000256" key="2">
    <source>
        <dbReference type="ARBA" id="ARBA00004651"/>
    </source>
</evidence>
<dbReference type="CDD" id="cd00082">
    <property type="entry name" value="HisKA"/>
    <property type="match status" value="1"/>
</dbReference>
<dbReference type="Gene3D" id="3.30.565.10">
    <property type="entry name" value="Histidine kinase-like ATPase, C-terminal domain"/>
    <property type="match status" value="1"/>
</dbReference>
<evidence type="ECO:0000256" key="7">
    <source>
        <dbReference type="ARBA" id="ARBA00022692"/>
    </source>
</evidence>
<proteinExistence type="predicted"/>
<dbReference type="InterPro" id="IPR036097">
    <property type="entry name" value="HisK_dim/P_sf"/>
</dbReference>
<reference evidence="18" key="1">
    <citation type="submission" date="2016-11" db="EMBL/GenBank/DDBJ databases">
        <authorList>
            <person name="Varghese N."/>
            <person name="Submissions S."/>
        </authorList>
    </citation>
    <scope>NUCLEOTIDE SEQUENCE [LARGE SCALE GENOMIC DNA]</scope>
    <source>
        <strain evidence="18">DSM 26899</strain>
    </source>
</reference>
<dbReference type="InterPro" id="IPR004358">
    <property type="entry name" value="Sig_transdc_His_kin-like_C"/>
</dbReference>
<comment type="catalytic activity">
    <reaction evidence="1">
        <text>ATP + protein L-histidine = ADP + protein N-phospho-L-histidine.</text>
        <dbReference type="EC" id="2.7.13.3"/>
    </reaction>
</comment>
<keyword evidence="9 17" id="KW-0418">Kinase</keyword>
<protein>
    <recommendedName>
        <fullName evidence="3">histidine kinase</fullName>
        <ecNumber evidence="3">2.7.13.3</ecNumber>
    </recommendedName>
</protein>
<dbReference type="Gene3D" id="1.10.287.130">
    <property type="match status" value="1"/>
</dbReference>
<dbReference type="SMART" id="SM00387">
    <property type="entry name" value="HATPase_c"/>
    <property type="match status" value="1"/>
</dbReference>
<keyword evidence="7 14" id="KW-0812">Transmembrane</keyword>
<dbReference type="InterPro" id="IPR003660">
    <property type="entry name" value="HAMP_dom"/>
</dbReference>
<evidence type="ECO:0000256" key="8">
    <source>
        <dbReference type="ARBA" id="ARBA00022741"/>
    </source>
</evidence>
<dbReference type="EC" id="2.7.13.3" evidence="3"/>
<evidence type="ECO:0000256" key="5">
    <source>
        <dbReference type="ARBA" id="ARBA00022553"/>
    </source>
</evidence>
<dbReference type="Proteomes" id="UP000184364">
    <property type="component" value="Unassembled WGS sequence"/>
</dbReference>
<keyword evidence="6" id="KW-0808">Transferase</keyword>
<organism evidence="17 18">
    <name type="scientific">Chryseobacterium polytrichastri</name>
    <dbReference type="NCBI Taxonomy" id="1302687"/>
    <lineage>
        <taxon>Bacteria</taxon>
        <taxon>Pseudomonadati</taxon>
        <taxon>Bacteroidota</taxon>
        <taxon>Flavobacteriia</taxon>
        <taxon>Flavobacteriales</taxon>
        <taxon>Weeksellaceae</taxon>
        <taxon>Chryseobacterium group</taxon>
        <taxon>Chryseobacterium</taxon>
    </lineage>
</organism>
<comment type="subcellular location">
    <subcellularLocation>
        <location evidence="2">Cell membrane</location>
        <topology evidence="2">Multi-pass membrane protein</topology>
    </subcellularLocation>
</comment>
<dbReference type="InterPro" id="IPR005467">
    <property type="entry name" value="His_kinase_dom"/>
</dbReference>
<evidence type="ECO:0000313" key="18">
    <source>
        <dbReference type="Proteomes" id="UP000184364"/>
    </source>
</evidence>
<dbReference type="PRINTS" id="PR00344">
    <property type="entry name" value="BCTRLSENSOR"/>
</dbReference>
<feature type="domain" description="Histidine kinase" evidence="15">
    <location>
        <begin position="238"/>
        <end position="454"/>
    </location>
</feature>
<dbReference type="SUPFAM" id="SSF158472">
    <property type="entry name" value="HAMP domain-like"/>
    <property type="match status" value="1"/>
</dbReference>
<keyword evidence="18" id="KW-1185">Reference proteome</keyword>
<keyword evidence="4" id="KW-1003">Cell membrane</keyword>
<evidence type="ECO:0000313" key="17">
    <source>
        <dbReference type="EMBL" id="SHM37606.1"/>
    </source>
</evidence>
<feature type="transmembrane region" description="Helical" evidence="14">
    <location>
        <begin position="7"/>
        <end position="31"/>
    </location>
</feature>
<evidence type="ECO:0000259" key="16">
    <source>
        <dbReference type="PROSITE" id="PS50885"/>
    </source>
</evidence>
<evidence type="ECO:0000256" key="3">
    <source>
        <dbReference type="ARBA" id="ARBA00012438"/>
    </source>
</evidence>